<feature type="domain" description="Glycosyl hydrolase family 36 N-terminal" evidence="8">
    <location>
        <begin position="30"/>
        <end position="287"/>
    </location>
</feature>
<dbReference type="FunFam" id="3.20.20.70:FF:000118">
    <property type="entry name" value="Alpha-galactosidase"/>
    <property type="match status" value="1"/>
</dbReference>
<dbReference type="RefSeq" id="WP_073283487.1">
    <property type="nucleotide sequence ID" value="NZ_FRCP01000006.1"/>
</dbReference>
<dbReference type="OrthoDB" id="9758822at2"/>
<dbReference type="Gene3D" id="3.20.20.70">
    <property type="entry name" value="Aldolase class I"/>
    <property type="match status" value="1"/>
</dbReference>
<dbReference type="InterPro" id="IPR031705">
    <property type="entry name" value="Glyco_hydro_36_C"/>
</dbReference>
<dbReference type="CDD" id="cd14791">
    <property type="entry name" value="GH36"/>
    <property type="match status" value="1"/>
</dbReference>
<reference evidence="9 10" key="1">
    <citation type="submission" date="2016-11" db="EMBL/GenBank/DDBJ databases">
        <authorList>
            <person name="Jaros S."/>
            <person name="Januszkiewicz K."/>
            <person name="Wedrychowicz H."/>
        </authorList>
    </citation>
    <scope>NUCLEOTIDE SEQUENCE [LARGE SCALE GENOMIC DNA]</scope>
    <source>
        <strain evidence="9 10">DSM 15930</strain>
    </source>
</reference>
<dbReference type="InterPro" id="IPR013780">
    <property type="entry name" value="Glyco_hydro_b"/>
</dbReference>
<sequence length="732" mass="84101">MPIQFNEPTRVFTLHTKNSTYQMQVDKHDYLLHLYYGSKIENQDMSYLLQYNDRGFSSNPAESIKDRTYSLDFLPQEFSVFGMGDYRESALQLVNTDGSFDVQLKYGSHEIYKGKRKLEGLPASYGTEDEVETLVIHLVDEVTKVAVDLSYSVFEALDTITRSATIINGGEGDVYLEKVMSCCIDFMNRGDFDYMTFYGKHTLERQVERTPIRHGKVSVESVRGCSSHQQNPFVILCDQDANEVHGECYGFSLVYSGNFKATVEVDQINQTRFVMGIHDTGFRYLLQSGEHFVAPEVMMVYSEQGLGEMSRNYHALIQEHICRGKYKKARRPVLINNWEGTYFDFTSEKLASIAKDAGELGIEMFVMDDGWFGVRNDDYAGLGDWFVNTDKIQGGLKKLVDEVNSYGMKFGIWFEPEMVNEDSDLYRAHPDWCLKTPTREGNRSRYQYVLDMSREDVREYLYESITVILKEANIEYIKWDMNRHLTNVYSLNLPANRQGEVYHRYVLGLYDLLERLTTENPEVLFEGCSGGGGRFDAGMLYYSPQIWTSDNTDPIDRLRIQYGTSFGYPVSSMGAHVSAIPNHQTGRITPLNTRGVVAMSGTFGYELDMNKMTEEEKEVVKEQVATYKRNYDTINYGKYYRLTNPYSKERFVAWQFVADDGLRSLVNFVLTKPEHNPPIINIKLQGLQPDRKYRVAGTDECYTGAALMKAGYHLKEQFGDYTAVQIELELCD</sequence>
<evidence type="ECO:0000259" key="8">
    <source>
        <dbReference type="Pfam" id="PF16875"/>
    </source>
</evidence>
<comment type="similarity">
    <text evidence="5">Belongs to the glycosyl hydrolase.</text>
</comment>
<evidence type="ECO:0000256" key="1">
    <source>
        <dbReference type="ARBA" id="ARBA00001255"/>
    </source>
</evidence>
<evidence type="ECO:0000256" key="2">
    <source>
        <dbReference type="ARBA" id="ARBA00012755"/>
    </source>
</evidence>
<evidence type="ECO:0000313" key="9">
    <source>
        <dbReference type="EMBL" id="SHM12437.1"/>
    </source>
</evidence>
<dbReference type="Pfam" id="PF16874">
    <property type="entry name" value="Glyco_hydro_36C"/>
    <property type="match status" value="1"/>
</dbReference>
<comment type="catalytic activity">
    <reaction evidence="1 5">
        <text>Hydrolysis of terminal, non-reducing alpha-D-galactose residues in alpha-D-galactosides, including galactose oligosaccharides, galactomannans and galactolipids.</text>
        <dbReference type="EC" id="3.2.1.22"/>
    </reaction>
</comment>
<dbReference type="PROSITE" id="PS00512">
    <property type="entry name" value="ALPHA_GALACTOSIDASE"/>
    <property type="match status" value="1"/>
</dbReference>
<feature type="active site" description="Nucleophile" evidence="6">
    <location>
        <position position="480"/>
    </location>
</feature>
<protein>
    <recommendedName>
        <fullName evidence="2 5">Alpha-galactosidase</fullName>
        <ecNumber evidence="2 5">3.2.1.22</ecNumber>
    </recommendedName>
</protein>
<dbReference type="Gene3D" id="2.70.98.60">
    <property type="entry name" value="alpha-galactosidase from lactobacil brevis"/>
    <property type="match status" value="1"/>
</dbReference>
<dbReference type="GO" id="GO:0016052">
    <property type="term" value="P:carbohydrate catabolic process"/>
    <property type="evidence" value="ECO:0007669"/>
    <property type="project" value="InterPro"/>
</dbReference>
<keyword evidence="4 5" id="KW-0326">Glycosidase</keyword>
<evidence type="ECO:0000313" key="10">
    <source>
        <dbReference type="Proteomes" id="UP000184038"/>
    </source>
</evidence>
<feature type="active site" description="Proton donor" evidence="6">
    <location>
        <position position="550"/>
    </location>
</feature>
<dbReference type="PRINTS" id="PR00743">
    <property type="entry name" value="GLHYDRLASE36"/>
</dbReference>
<dbReference type="Pfam" id="PF02065">
    <property type="entry name" value="Melibiase"/>
    <property type="match status" value="1"/>
</dbReference>
<evidence type="ECO:0000256" key="6">
    <source>
        <dbReference type="PIRSR" id="PIRSR005536-1"/>
    </source>
</evidence>
<dbReference type="InterPro" id="IPR031704">
    <property type="entry name" value="Glyco_hydro_36_N"/>
</dbReference>
<dbReference type="GO" id="GO:0004557">
    <property type="term" value="F:alpha-galactosidase activity"/>
    <property type="evidence" value="ECO:0007669"/>
    <property type="project" value="UniProtKB-UniRule"/>
</dbReference>
<organism evidence="9 10">
    <name type="scientific">Anaerosporobacter mobilis DSM 15930</name>
    <dbReference type="NCBI Taxonomy" id="1120996"/>
    <lineage>
        <taxon>Bacteria</taxon>
        <taxon>Bacillati</taxon>
        <taxon>Bacillota</taxon>
        <taxon>Clostridia</taxon>
        <taxon>Lachnospirales</taxon>
        <taxon>Lachnospiraceae</taxon>
        <taxon>Anaerosporobacter</taxon>
    </lineage>
</organism>
<evidence type="ECO:0000256" key="4">
    <source>
        <dbReference type="ARBA" id="ARBA00023295"/>
    </source>
</evidence>
<dbReference type="InterPro" id="IPR013785">
    <property type="entry name" value="Aldolase_TIM"/>
</dbReference>
<dbReference type="InterPro" id="IPR000111">
    <property type="entry name" value="Glyco_hydro_27/36_CS"/>
</dbReference>
<dbReference type="InterPro" id="IPR050985">
    <property type="entry name" value="Alpha-glycosidase_related"/>
</dbReference>
<dbReference type="PANTHER" id="PTHR43053:SF3">
    <property type="entry name" value="ALPHA-GALACTOSIDASE C-RELATED"/>
    <property type="match status" value="1"/>
</dbReference>
<dbReference type="SUPFAM" id="SSF51445">
    <property type="entry name" value="(Trans)glycosidases"/>
    <property type="match status" value="1"/>
</dbReference>
<evidence type="ECO:0000256" key="5">
    <source>
        <dbReference type="PIRNR" id="PIRNR005536"/>
    </source>
</evidence>
<keyword evidence="10" id="KW-1185">Reference proteome</keyword>
<feature type="domain" description="Glycosyl hydrolase family 36 C-terminal" evidence="7">
    <location>
        <begin position="652"/>
        <end position="728"/>
    </location>
</feature>
<dbReference type="Gene3D" id="2.60.40.1180">
    <property type="entry name" value="Golgi alpha-mannosidase II"/>
    <property type="match status" value="1"/>
</dbReference>
<evidence type="ECO:0000259" key="7">
    <source>
        <dbReference type="Pfam" id="PF16874"/>
    </source>
</evidence>
<name>A0A1M7G930_9FIRM</name>
<dbReference type="Pfam" id="PF16875">
    <property type="entry name" value="Glyco_hydro_36N"/>
    <property type="match status" value="1"/>
</dbReference>
<dbReference type="InterPro" id="IPR038417">
    <property type="entry name" value="Alpga-gal_N_sf"/>
</dbReference>
<dbReference type="EMBL" id="FRCP01000006">
    <property type="protein sequence ID" value="SHM12437.1"/>
    <property type="molecule type" value="Genomic_DNA"/>
</dbReference>
<keyword evidence="3 5" id="KW-0378">Hydrolase</keyword>
<dbReference type="STRING" id="1120996.SAMN02746066_00893"/>
<dbReference type="Proteomes" id="UP000184038">
    <property type="component" value="Unassembled WGS sequence"/>
</dbReference>
<dbReference type="EC" id="3.2.1.22" evidence="2 5"/>
<dbReference type="InterPro" id="IPR002252">
    <property type="entry name" value="Glyco_hydro_36"/>
</dbReference>
<accession>A0A1M7G930</accession>
<dbReference type="AlphaFoldDB" id="A0A1M7G930"/>
<dbReference type="PANTHER" id="PTHR43053">
    <property type="entry name" value="GLYCOSIDASE FAMILY 31"/>
    <property type="match status" value="1"/>
</dbReference>
<dbReference type="InterPro" id="IPR017853">
    <property type="entry name" value="GH"/>
</dbReference>
<gene>
    <name evidence="9" type="ORF">SAMN02746066_00893</name>
</gene>
<proteinExistence type="inferred from homology"/>
<dbReference type="PIRSF" id="PIRSF005536">
    <property type="entry name" value="Agal"/>
    <property type="match status" value="1"/>
</dbReference>
<evidence type="ECO:0000256" key="3">
    <source>
        <dbReference type="ARBA" id="ARBA00022801"/>
    </source>
</evidence>